<dbReference type="EMBL" id="FOXM01000002">
    <property type="protein sequence ID" value="SFP41188.1"/>
    <property type="molecule type" value="Genomic_DNA"/>
</dbReference>
<keyword evidence="2" id="KW-0472">Membrane</keyword>
<feature type="transmembrane region" description="Helical" evidence="2">
    <location>
        <begin position="14"/>
        <end position="37"/>
    </location>
</feature>
<keyword evidence="4" id="KW-1185">Reference proteome</keyword>
<dbReference type="AlphaFoldDB" id="A0A1I5Q4C2"/>
<evidence type="ECO:0000256" key="1">
    <source>
        <dbReference type="SAM" id="MobiDB-lite"/>
    </source>
</evidence>
<feature type="region of interest" description="Disordered" evidence="1">
    <location>
        <begin position="161"/>
        <end position="181"/>
    </location>
</feature>
<keyword evidence="2" id="KW-1133">Transmembrane helix</keyword>
<dbReference type="RefSeq" id="WP_092428236.1">
    <property type="nucleotide sequence ID" value="NZ_FOXM01000002.1"/>
</dbReference>
<gene>
    <name evidence="3" type="ORF">SAMN05216229_102187</name>
</gene>
<keyword evidence="2" id="KW-0812">Transmembrane</keyword>
<reference evidence="4" key="1">
    <citation type="submission" date="2016-10" db="EMBL/GenBank/DDBJ databases">
        <authorList>
            <person name="Varghese N."/>
            <person name="Submissions S."/>
        </authorList>
    </citation>
    <scope>NUCLEOTIDE SEQUENCE [LARGE SCALE GENOMIC DNA]</scope>
    <source>
        <strain evidence="4">JCM 18195</strain>
    </source>
</reference>
<protein>
    <submittedName>
        <fullName evidence="3">Type II secretory pathway, pseudopilin PulG</fullName>
    </submittedName>
</protein>
<organism evidence="3 4">
    <name type="scientific">Geopseudomonas sagittaria</name>
    <dbReference type="NCBI Taxonomy" id="1135990"/>
    <lineage>
        <taxon>Bacteria</taxon>
        <taxon>Pseudomonadati</taxon>
        <taxon>Pseudomonadota</taxon>
        <taxon>Gammaproteobacteria</taxon>
        <taxon>Pseudomonadales</taxon>
        <taxon>Pseudomonadaceae</taxon>
        <taxon>Geopseudomonas</taxon>
    </lineage>
</organism>
<name>A0A1I5Q4C2_9GAMM</name>
<dbReference type="Proteomes" id="UP000243084">
    <property type="component" value="Unassembled WGS sequence"/>
</dbReference>
<dbReference type="OrthoDB" id="5608857at2"/>
<proteinExistence type="predicted"/>
<sequence>MPTGSGRQCGQRGFTYLGVLFLVVLMGAALAGTGQLWSAASQRAKERELLWVGSQYARALRSYYRSSVGVAQYPRRLEDLLEDKRVPMVRRHLRRLYPDPVTNSLDWGLLRDFDGGITGVYSRSERQPMKTHGFAPPWTDFAGASRYSGWQFVAEPAFFDSRSSGAQTPATTPAASGQRTP</sequence>
<evidence type="ECO:0000256" key="2">
    <source>
        <dbReference type="SAM" id="Phobius"/>
    </source>
</evidence>
<evidence type="ECO:0000313" key="3">
    <source>
        <dbReference type="EMBL" id="SFP41188.1"/>
    </source>
</evidence>
<accession>A0A1I5Q4C2</accession>
<evidence type="ECO:0000313" key="4">
    <source>
        <dbReference type="Proteomes" id="UP000243084"/>
    </source>
</evidence>